<dbReference type="AlphaFoldDB" id="A0A6S6W3S0"/>
<feature type="domain" description="Major facilitator superfamily (MFS) profile" evidence="7">
    <location>
        <begin position="29"/>
        <end position="529"/>
    </location>
</feature>
<dbReference type="InterPro" id="IPR036259">
    <property type="entry name" value="MFS_trans_sf"/>
</dbReference>
<dbReference type="GO" id="GO:0022857">
    <property type="term" value="F:transmembrane transporter activity"/>
    <property type="evidence" value="ECO:0007669"/>
    <property type="project" value="InterPro"/>
</dbReference>
<feature type="transmembrane region" description="Helical" evidence="6">
    <location>
        <begin position="506"/>
        <end position="524"/>
    </location>
</feature>
<evidence type="ECO:0000313" key="8">
    <source>
        <dbReference type="EMBL" id="CAE7173832.1"/>
    </source>
</evidence>
<feature type="transmembrane region" description="Helical" evidence="6">
    <location>
        <begin position="183"/>
        <end position="202"/>
    </location>
</feature>
<feature type="transmembrane region" description="Helical" evidence="6">
    <location>
        <begin position="250"/>
        <end position="268"/>
    </location>
</feature>
<dbReference type="FunFam" id="1.20.1250.20:FF:000436">
    <property type="entry name" value="MFS transporter, putative"/>
    <property type="match status" value="1"/>
</dbReference>
<evidence type="ECO:0000313" key="9">
    <source>
        <dbReference type="Proteomes" id="UP000472372"/>
    </source>
</evidence>
<feature type="transmembrane region" description="Helical" evidence="6">
    <location>
        <begin position="26"/>
        <end position="43"/>
    </location>
</feature>
<dbReference type="PANTHER" id="PTHR23501">
    <property type="entry name" value="MAJOR FACILITATOR SUPERFAMILY"/>
    <property type="match status" value="1"/>
</dbReference>
<evidence type="ECO:0000256" key="3">
    <source>
        <dbReference type="ARBA" id="ARBA00022989"/>
    </source>
</evidence>
<dbReference type="SUPFAM" id="SSF103473">
    <property type="entry name" value="MFS general substrate transporter"/>
    <property type="match status" value="1"/>
</dbReference>
<feature type="transmembrane region" description="Helical" evidence="6">
    <location>
        <begin position="401"/>
        <end position="424"/>
    </location>
</feature>
<feature type="transmembrane region" description="Helical" evidence="6">
    <location>
        <begin position="93"/>
        <end position="113"/>
    </location>
</feature>
<evidence type="ECO:0000256" key="5">
    <source>
        <dbReference type="SAM" id="MobiDB-lite"/>
    </source>
</evidence>
<organism evidence="8 9">
    <name type="scientific">Pyrenophora teres f. teres</name>
    <dbReference type="NCBI Taxonomy" id="97479"/>
    <lineage>
        <taxon>Eukaryota</taxon>
        <taxon>Fungi</taxon>
        <taxon>Dikarya</taxon>
        <taxon>Ascomycota</taxon>
        <taxon>Pezizomycotina</taxon>
        <taxon>Dothideomycetes</taxon>
        <taxon>Pleosporomycetidae</taxon>
        <taxon>Pleosporales</taxon>
        <taxon>Pleosporineae</taxon>
        <taxon>Pleosporaceae</taxon>
        <taxon>Pyrenophora</taxon>
    </lineage>
</organism>
<evidence type="ECO:0000256" key="4">
    <source>
        <dbReference type="ARBA" id="ARBA00023136"/>
    </source>
</evidence>
<dbReference type="InterPro" id="IPR011701">
    <property type="entry name" value="MFS"/>
</dbReference>
<keyword evidence="3 6" id="KW-1133">Transmembrane helix</keyword>
<feature type="transmembrane region" description="Helical" evidence="6">
    <location>
        <begin position="119"/>
        <end position="140"/>
    </location>
</feature>
<dbReference type="Gene3D" id="1.20.1250.20">
    <property type="entry name" value="MFS general substrate transporter like domains"/>
    <property type="match status" value="2"/>
</dbReference>
<evidence type="ECO:0000256" key="1">
    <source>
        <dbReference type="ARBA" id="ARBA00004141"/>
    </source>
</evidence>
<dbReference type="PANTHER" id="PTHR23501:SF78">
    <property type="entry name" value="MAJOR FACILITATOR SUPERFAMILY (MFS) PROFILE DOMAIN-CONTAINING PROTEIN-RELATED"/>
    <property type="match status" value="1"/>
</dbReference>
<feature type="transmembrane region" description="Helical" evidence="6">
    <location>
        <begin position="63"/>
        <end position="81"/>
    </location>
</feature>
<keyword evidence="2 6" id="KW-0812">Transmembrane</keyword>
<evidence type="ECO:0000256" key="2">
    <source>
        <dbReference type="ARBA" id="ARBA00022692"/>
    </source>
</evidence>
<feature type="transmembrane region" description="Helical" evidence="6">
    <location>
        <begin position="359"/>
        <end position="381"/>
    </location>
</feature>
<evidence type="ECO:0000256" key="6">
    <source>
        <dbReference type="SAM" id="Phobius"/>
    </source>
</evidence>
<feature type="transmembrane region" description="Helical" evidence="6">
    <location>
        <begin position="322"/>
        <end position="347"/>
    </location>
</feature>
<reference evidence="8" key="1">
    <citation type="submission" date="2021-02" db="EMBL/GenBank/DDBJ databases">
        <authorList>
            <person name="Syme A R."/>
            <person name="Syme A R."/>
            <person name="Moolhuijzen P."/>
        </authorList>
    </citation>
    <scope>NUCLEOTIDE SEQUENCE</scope>
    <source>
        <strain evidence="8">W1-1</strain>
    </source>
</reference>
<dbReference type="Proteomes" id="UP000472372">
    <property type="component" value="Chromosome 5"/>
</dbReference>
<feature type="region of interest" description="Disordered" evidence="5">
    <location>
        <begin position="534"/>
        <end position="575"/>
    </location>
</feature>
<comment type="subcellular location">
    <subcellularLocation>
        <location evidence="1">Membrane</location>
        <topology evidence="1">Multi-pass membrane protein</topology>
    </subcellularLocation>
</comment>
<feature type="transmembrane region" description="Helical" evidence="6">
    <location>
        <begin position="288"/>
        <end position="310"/>
    </location>
</feature>
<feature type="transmembrane region" description="Helical" evidence="6">
    <location>
        <begin position="445"/>
        <end position="463"/>
    </location>
</feature>
<dbReference type="GO" id="GO:0005886">
    <property type="term" value="C:plasma membrane"/>
    <property type="evidence" value="ECO:0007669"/>
    <property type="project" value="TreeGrafter"/>
</dbReference>
<dbReference type="PROSITE" id="PS50850">
    <property type="entry name" value="MFS"/>
    <property type="match status" value="1"/>
</dbReference>
<protein>
    <submittedName>
        <fullName evidence="8">Major facilitator superfamily</fullName>
    </submittedName>
</protein>
<proteinExistence type="predicted"/>
<feature type="transmembrane region" description="Helical" evidence="6">
    <location>
        <begin position="223"/>
        <end position="244"/>
    </location>
</feature>
<sequence>MSPSNQQKQVEKTLVDQTNLLPRARLIIVFGTLAFAFLITYADQNGIAVILPTMARDLNAQDTISWAGTSSFVGNTVFQVLYGRLSDIFGRKVVYLSALILLAVGDILCATAKNGPSLYIFRALAGIAMGGVNSLTMIIVSDIVTLQQRGYYQGLLGGCIGLGNIIGPFVSAAFAETSSWRNFFYLLGPLAAASAVISFFLVPSSMPPRNRKETFSMIDYYGIVTGSIAIVFFLVPISGGGSYFNWTSPMVISMLAISAVAFAAFLFVEWRVSRLPVMPLSMFKTPAVSVILVQNFLFGFAYYAALYYLPIYFQNVLGYSPIGASGLLVPFVAVQMIFSVGSGLYISKSGRYGEVIWSGFLLWTLSVFLFPLTPPYIVFWLANQSGAVSMCFFSRTTDPAIIGIVGAITGAGVGNVFQPCLIALQAHSPKAQRAVVISNRNFLRSLGGAVGLAVSAQVMQSSLRNSLPSHLRSLVSSSYSIPSFNNLPSADIEALLNAYMTGSHNVFLVLAPFMGLCLLGCFLVKDRGLARKEEVKEEKQVSAQTEGSVKKDESVQAGEQSIMQKHDVETLPSKA</sequence>
<dbReference type="InterPro" id="IPR020846">
    <property type="entry name" value="MFS_dom"/>
</dbReference>
<dbReference type="EMBL" id="HG992981">
    <property type="protein sequence ID" value="CAE7173832.1"/>
    <property type="molecule type" value="Genomic_DNA"/>
</dbReference>
<name>A0A6S6W3S0_9PLEO</name>
<dbReference type="Pfam" id="PF07690">
    <property type="entry name" value="MFS_1"/>
    <property type="match status" value="1"/>
</dbReference>
<keyword evidence="4 6" id="KW-0472">Membrane</keyword>
<gene>
    <name evidence="8" type="ORF">PTTW11_05513</name>
</gene>
<accession>A0A6S6W3S0</accession>
<evidence type="ECO:0000259" key="7">
    <source>
        <dbReference type="PROSITE" id="PS50850"/>
    </source>
</evidence>
<feature type="transmembrane region" description="Helical" evidence="6">
    <location>
        <begin position="152"/>
        <end position="171"/>
    </location>
</feature>